<dbReference type="RefSeq" id="YP_010082923.1">
    <property type="nucleotide sequence ID" value="NC_055035.1"/>
</dbReference>
<proteinExistence type="predicted"/>
<keyword evidence="2" id="KW-1185">Reference proteome</keyword>
<protein>
    <submittedName>
        <fullName evidence="1">Uncharacterized protein</fullName>
    </submittedName>
</protein>
<sequence>MHKEKEDIKDDKDKEYVVPESEIIFKNINMMLFDFDTYNDDFQFTPNFLAIEGDFQDLIDRTLENRLVYVNIDYSSYGGDLMVLLALYNRIKQLNLLNIQVNINIVGDLASCGVFLVLMLAKEKLCTFTFNTLFDPVYLAHEGYMKVYTKDLKDNESYVYQANTKLKATNKKMLELIQEFVPLSKTDINKFKKGKDIFLEHKDIYKALEERELIQKEFPIKADVIEFQQENIEKKDNE</sequence>
<accession>A0A481W7E5</accession>
<dbReference type="Proteomes" id="UP000292160">
    <property type="component" value="Segment"/>
</dbReference>
<dbReference type="EMBL" id="MK554696">
    <property type="protein sequence ID" value="QBJ04105.1"/>
    <property type="molecule type" value="Genomic_DNA"/>
</dbReference>
<evidence type="ECO:0000313" key="1">
    <source>
        <dbReference type="EMBL" id="QBJ04105.1"/>
    </source>
</evidence>
<evidence type="ECO:0000313" key="2">
    <source>
        <dbReference type="Proteomes" id="UP000292160"/>
    </source>
</evidence>
<reference evidence="1 2" key="1">
    <citation type="submission" date="2019-02" db="EMBL/GenBank/DDBJ databases">
        <title>Genomic, morphological and functional characterisation of novel bacteriophage Fnu1 capable of disrupt Fusobacterium nucleatum biofilm.</title>
        <authorList>
            <person name="Kabwe M."/>
            <person name="Brown T.L."/>
            <person name="Dashper S."/>
            <person name="Speirs L."/>
            <person name="Ku H."/>
            <person name="Petrovski S."/>
            <person name="Chan H.T."/>
            <person name="Lock P."/>
            <person name="Tucci J."/>
        </authorList>
    </citation>
    <scope>NUCLEOTIDE SEQUENCE [LARGE SCALE GENOMIC DNA]</scope>
</reference>
<dbReference type="GeneID" id="65071931"/>
<name>A0A481W7E5_9CAUD</name>
<dbReference type="KEGG" id="vg:65071931"/>
<dbReference type="Gene3D" id="3.90.226.10">
    <property type="entry name" value="2-enoyl-CoA Hydratase, Chain A, domain 1"/>
    <property type="match status" value="1"/>
</dbReference>
<organism evidence="1 2">
    <name type="scientific">Fusobacterium phage Fnu1</name>
    <dbReference type="NCBI Taxonomy" id="2530024"/>
    <lineage>
        <taxon>Viruses</taxon>
        <taxon>Duplodnaviria</taxon>
        <taxon>Heunggongvirae</taxon>
        <taxon>Uroviricota</taxon>
        <taxon>Caudoviricetes</taxon>
        <taxon>Latrobevirus</taxon>
        <taxon>Latrobevirus FNU1</taxon>
    </lineage>
</organism>